<evidence type="ECO:0000256" key="1">
    <source>
        <dbReference type="ARBA" id="ARBA00007549"/>
    </source>
</evidence>
<dbReference type="Ensembl" id="ENSSFOT00015021284.2">
    <property type="protein sequence ID" value="ENSSFOP00015021048.2"/>
    <property type="gene ID" value="ENSSFOG00015013544.2"/>
</dbReference>
<evidence type="ECO:0000256" key="2">
    <source>
        <dbReference type="SAM" id="Coils"/>
    </source>
</evidence>
<organism evidence="4 5">
    <name type="scientific">Scleropages formosus</name>
    <name type="common">Asian bonytongue</name>
    <name type="synonym">Osteoglossum formosum</name>
    <dbReference type="NCBI Taxonomy" id="113540"/>
    <lineage>
        <taxon>Eukaryota</taxon>
        <taxon>Metazoa</taxon>
        <taxon>Chordata</taxon>
        <taxon>Craniata</taxon>
        <taxon>Vertebrata</taxon>
        <taxon>Euteleostomi</taxon>
        <taxon>Actinopterygii</taxon>
        <taxon>Neopterygii</taxon>
        <taxon>Teleostei</taxon>
        <taxon>Osteoglossocephala</taxon>
        <taxon>Osteoglossomorpha</taxon>
        <taxon>Osteoglossiformes</taxon>
        <taxon>Osteoglossidae</taxon>
        <taxon>Scleropages</taxon>
    </lineage>
</organism>
<reference evidence="4" key="2">
    <citation type="submission" date="2025-08" db="UniProtKB">
        <authorList>
            <consortium name="Ensembl"/>
        </authorList>
    </citation>
    <scope>IDENTIFICATION</scope>
</reference>
<evidence type="ECO:0000259" key="3">
    <source>
        <dbReference type="Pfam" id="PF26116"/>
    </source>
</evidence>
<comment type="similarity">
    <text evidence="1">Belongs to the FAM13 family.</text>
</comment>
<evidence type="ECO:0000313" key="5">
    <source>
        <dbReference type="Proteomes" id="UP000694397"/>
    </source>
</evidence>
<proteinExistence type="inferred from homology"/>
<feature type="coiled-coil region" evidence="2">
    <location>
        <begin position="128"/>
        <end position="165"/>
    </location>
</feature>
<dbReference type="Pfam" id="PF26116">
    <property type="entry name" value="FAM13A"/>
    <property type="match status" value="1"/>
</dbReference>
<dbReference type="AlphaFoldDB" id="A0A8C9RUP4"/>
<reference evidence="4" key="3">
    <citation type="submission" date="2025-09" db="UniProtKB">
        <authorList>
            <consortium name="Ensembl"/>
        </authorList>
    </citation>
    <scope>IDENTIFICATION</scope>
</reference>
<dbReference type="PANTHER" id="PTHR15904">
    <property type="entry name" value="FAM13"/>
    <property type="match status" value="1"/>
</dbReference>
<keyword evidence="2" id="KW-0175">Coiled coil</keyword>
<sequence length="211" mass="24441">KFNAKNLQKKQMNNDFCGTQVTKSENETLKPLSDRHRLVKQLFGRPSIIPVIVSACPPSPHTCILYRSVQSQVLHESPGLGVTEEEDDEELQNEFAVTVKPNIRMLGLLDHLDEEDCFILPFNKMSSKDSSDTQLSNLSELLEQLQEARVKKTKIRQKLREFEDAFFRMNGRNVQKEDRSALAKEYSEYKNIKAKLRLIEVLIRKRDSEDF</sequence>
<dbReference type="GeneTree" id="ENSGT00950000183033"/>
<evidence type="ECO:0000313" key="4">
    <source>
        <dbReference type="Ensembl" id="ENSSFOP00015021048.2"/>
    </source>
</evidence>
<reference evidence="4 5" key="1">
    <citation type="submission" date="2019-04" db="EMBL/GenBank/DDBJ databases">
        <authorList>
            <consortium name="Wellcome Sanger Institute Data Sharing"/>
        </authorList>
    </citation>
    <scope>NUCLEOTIDE SEQUENCE [LARGE SCALE GENOMIC DNA]</scope>
</reference>
<dbReference type="OrthoDB" id="185175at2759"/>
<dbReference type="InterPro" id="IPR059029">
    <property type="entry name" value="FAM13A_dom"/>
</dbReference>
<feature type="domain" description="FAM13A-like" evidence="3">
    <location>
        <begin position="138"/>
        <end position="206"/>
    </location>
</feature>
<name>A0A8C9RUP4_SCLFO</name>
<keyword evidence="5" id="KW-1185">Reference proteome</keyword>
<dbReference type="Proteomes" id="UP000694397">
    <property type="component" value="Chromosome 3"/>
</dbReference>
<dbReference type="InterPro" id="IPR039102">
    <property type="entry name" value="FAM13"/>
</dbReference>
<accession>A0A8C9RUP4</accession>
<dbReference type="PANTHER" id="PTHR15904:SF18">
    <property type="entry name" value="PROTEIN FAM13A"/>
    <property type="match status" value="1"/>
</dbReference>
<protein>
    <recommendedName>
        <fullName evidence="3">FAM13A-like domain-containing protein</fullName>
    </recommendedName>
</protein>